<dbReference type="InterPro" id="IPR017853">
    <property type="entry name" value="GH"/>
</dbReference>
<sequence length="318" mass="35392">MGGGRIRTALDLDAIGRIRDAHAGVVHLAAFGGWNGPHPPSSTSSSTGVAMTGKRWFEVFDDFNLSHGDPFDGIDWDYEGHDDRSSPTSRFTLETLDVMVDFSVEAKKRGYIVSMAPAESYLDPTIEVGGIDAVFSTDLDLPPRSYTYDRYGATDDDRDLVRRAGFSHAGRQCYAYVLARAGMETFDWVSLQLYEAYSPFAHDVHRKRMGQDEALMMRIRRLVDGYAITGLPLDASTHEVRVPPSKLVIGIANGWADGLKFCRVDPSSIRRAYETTVAEYGRGFLGVMFWTLEEEGGDDADDRRLTHSLTREFDNPSP</sequence>
<evidence type="ECO:0008006" key="3">
    <source>
        <dbReference type="Google" id="ProtNLM"/>
    </source>
</evidence>
<organism evidence="1 2">
    <name type="scientific">Cyclostephanos tholiformis</name>
    <dbReference type="NCBI Taxonomy" id="382380"/>
    <lineage>
        <taxon>Eukaryota</taxon>
        <taxon>Sar</taxon>
        <taxon>Stramenopiles</taxon>
        <taxon>Ochrophyta</taxon>
        <taxon>Bacillariophyta</taxon>
        <taxon>Coscinodiscophyceae</taxon>
        <taxon>Thalassiosirophycidae</taxon>
        <taxon>Stephanodiscales</taxon>
        <taxon>Stephanodiscaceae</taxon>
        <taxon>Cyclostephanos</taxon>
    </lineage>
</organism>
<evidence type="ECO:0000313" key="2">
    <source>
        <dbReference type="Proteomes" id="UP001530377"/>
    </source>
</evidence>
<dbReference type="AlphaFoldDB" id="A0ABD3SCB0"/>
<keyword evidence="2" id="KW-1185">Reference proteome</keyword>
<dbReference type="Proteomes" id="UP001530377">
    <property type="component" value="Unassembled WGS sequence"/>
</dbReference>
<dbReference type="Gene3D" id="3.20.20.80">
    <property type="entry name" value="Glycosidases"/>
    <property type="match status" value="1"/>
</dbReference>
<dbReference type="EMBL" id="JALLPB020000078">
    <property type="protein sequence ID" value="KAL3821968.1"/>
    <property type="molecule type" value="Genomic_DNA"/>
</dbReference>
<evidence type="ECO:0000313" key="1">
    <source>
        <dbReference type="EMBL" id="KAL3821968.1"/>
    </source>
</evidence>
<name>A0ABD3SCB0_9STRA</name>
<comment type="caution">
    <text evidence="1">The sequence shown here is derived from an EMBL/GenBank/DDBJ whole genome shotgun (WGS) entry which is preliminary data.</text>
</comment>
<proteinExistence type="predicted"/>
<protein>
    <recommendedName>
        <fullName evidence="3">Chitinase</fullName>
    </recommendedName>
</protein>
<accession>A0ABD3SCB0</accession>
<gene>
    <name evidence="1" type="ORF">ACHAXA_004456</name>
</gene>
<reference evidence="1 2" key="1">
    <citation type="submission" date="2024-10" db="EMBL/GenBank/DDBJ databases">
        <title>Updated reference genomes for cyclostephanoid diatoms.</title>
        <authorList>
            <person name="Roberts W.R."/>
            <person name="Alverson A.J."/>
        </authorList>
    </citation>
    <scope>NUCLEOTIDE SEQUENCE [LARGE SCALE GENOMIC DNA]</scope>
    <source>
        <strain evidence="1 2">AJA228-03</strain>
    </source>
</reference>
<dbReference type="SUPFAM" id="SSF51445">
    <property type="entry name" value="(Trans)glycosidases"/>
    <property type="match status" value="1"/>
</dbReference>